<keyword evidence="2 8" id="KW-0540">Nuclease</keyword>
<dbReference type="Pfam" id="PF09827">
    <property type="entry name" value="CRISPR_Cas2"/>
    <property type="match status" value="1"/>
</dbReference>
<keyword evidence="5 8" id="KW-0378">Hydrolase</keyword>
<keyword evidence="6 8" id="KW-0460">Magnesium</keyword>
<protein>
    <recommendedName>
        <fullName evidence="8">CRISPR-associated endoribonuclease Cas2</fullName>
        <ecNumber evidence="8">3.1.-.-</ecNumber>
    </recommendedName>
</protein>
<gene>
    <name evidence="8 10" type="primary">cas2</name>
    <name evidence="10" type="ORF">V6M85_03260</name>
</gene>
<dbReference type="PANTHER" id="PTHR34405:SF3">
    <property type="entry name" value="CRISPR-ASSOCIATED ENDORIBONUCLEASE CAS2 3"/>
    <property type="match status" value="1"/>
</dbReference>
<evidence type="ECO:0000256" key="8">
    <source>
        <dbReference type="HAMAP-Rule" id="MF_01471"/>
    </source>
</evidence>
<evidence type="ECO:0000313" key="10">
    <source>
        <dbReference type="EMBL" id="WWQ61113.1"/>
    </source>
</evidence>
<evidence type="ECO:0000256" key="1">
    <source>
        <dbReference type="ARBA" id="ARBA00001946"/>
    </source>
</evidence>
<evidence type="ECO:0000256" key="4">
    <source>
        <dbReference type="ARBA" id="ARBA00022759"/>
    </source>
</evidence>
<feature type="binding site" evidence="8">
    <location>
        <position position="37"/>
    </location>
    <ligand>
        <name>Mg(2+)</name>
        <dbReference type="ChEBI" id="CHEBI:18420"/>
        <note>catalytic</note>
    </ligand>
</feature>
<dbReference type="PANTHER" id="PTHR34405">
    <property type="entry name" value="CRISPR-ASSOCIATED ENDORIBONUCLEASE CAS2"/>
    <property type="match status" value="1"/>
</dbReference>
<keyword evidence="9" id="KW-1133">Transmembrane helix</keyword>
<sequence length="125" mass="14648">MKVYKVNYAKIYVAKKREIFKYSEILFFFVYVVVAYDISDEKVRGKVRRLLRRYGLSYISRSVYGGRLSWNRSLFLSEKIARILGGRDSVAFIPVQNADFSRTLIVVKNKVSRNELQVIFAGEDF</sequence>
<dbReference type="EMBL" id="CP146016">
    <property type="protein sequence ID" value="WWQ61113.1"/>
    <property type="molecule type" value="Genomic_DNA"/>
</dbReference>
<proteinExistence type="inferred from homology"/>
<dbReference type="GO" id="GO:0046872">
    <property type="term" value="F:metal ion binding"/>
    <property type="evidence" value="ECO:0007669"/>
    <property type="project" value="UniProtKB-UniRule"/>
</dbReference>
<keyword evidence="9" id="KW-0812">Transmembrane</keyword>
<dbReference type="NCBIfam" id="TIGR01573">
    <property type="entry name" value="cas2"/>
    <property type="match status" value="1"/>
</dbReference>
<dbReference type="InterPro" id="IPR021127">
    <property type="entry name" value="CRISPR_associated_Cas2"/>
</dbReference>
<evidence type="ECO:0000256" key="2">
    <source>
        <dbReference type="ARBA" id="ARBA00022722"/>
    </source>
</evidence>
<keyword evidence="4 8" id="KW-0255">Endonuclease</keyword>
<dbReference type="GO" id="GO:0004521">
    <property type="term" value="F:RNA endonuclease activity"/>
    <property type="evidence" value="ECO:0007669"/>
    <property type="project" value="InterPro"/>
</dbReference>
<organism evidence="10 11">
    <name type="scientific">Sulfolobus tengchongensis</name>
    <dbReference type="NCBI Taxonomy" id="207809"/>
    <lineage>
        <taxon>Archaea</taxon>
        <taxon>Thermoproteota</taxon>
        <taxon>Thermoprotei</taxon>
        <taxon>Sulfolobales</taxon>
        <taxon>Sulfolobaceae</taxon>
        <taxon>Sulfolobus</taxon>
    </lineage>
</organism>
<dbReference type="InterPro" id="IPR019199">
    <property type="entry name" value="Virulence_VapD/CRISPR_Cas2"/>
</dbReference>
<comment type="similarity">
    <text evidence="8">Belongs to the CRISPR-associated endoribonuclease Cas2 protein family.</text>
</comment>
<dbReference type="AlphaFoldDB" id="A0AAX4L4I9"/>
<dbReference type="RefSeq" id="WP_338602933.1">
    <property type="nucleotide sequence ID" value="NZ_CP146016.1"/>
</dbReference>
<dbReference type="EC" id="3.1.-.-" evidence="8"/>
<evidence type="ECO:0000256" key="6">
    <source>
        <dbReference type="ARBA" id="ARBA00022842"/>
    </source>
</evidence>
<dbReference type="Gene3D" id="3.30.70.240">
    <property type="match status" value="1"/>
</dbReference>
<accession>A0AAX4L4I9</accession>
<evidence type="ECO:0000256" key="7">
    <source>
        <dbReference type="ARBA" id="ARBA00023118"/>
    </source>
</evidence>
<reference evidence="10 11" key="1">
    <citation type="submission" date="2024-02" db="EMBL/GenBank/DDBJ databases">
        <title>STSV induces naive adaptation in Sulfolobus.</title>
        <authorList>
            <person name="Xiang X."/>
            <person name="Song M."/>
        </authorList>
    </citation>
    <scope>NUCLEOTIDE SEQUENCE [LARGE SCALE GENOMIC DNA]</scope>
    <source>
        <strain evidence="10 11">RT2</strain>
    </source>
</reference>
<name>A0AAX4L4I9_9CREN</name>
<keyword evidence="11" id="KW-1185">Reference proteome</keyword>
<keyword evidence="7 8" id="KW-0051">Antiviral defense</keyword>
<evidence type="ECO:0000256" key="5">
    <source>
        <dbReference type="ARBA" id="ARBA00022801"/>
    </source>
</evidence>
<evidence type="ECO:0000256" key="9">
    <source>
        <dbReference type="SAM" id="Phobius"/>
    </source>
</evidence>
<keyword evidence="9" id="KW-0472">Membrane</keyword>
<dbReference type="GO" id="GO:0043571">
    <property type="term" value="P:maintenance of CRISPR repeat elements"/>
    <property type="evidence" value="ECO:0007669"/>
    <property type="project" value="UniProtKB-UniRule"/>
</dbReference>
<evidence type="ECO:0000313" key="11">
    <source>
        <dbReference type="Proteomes" id="UP001432202"/>
    </source>
</evidence>
<dbReference type="CDD" id="cd09725">
    <property type="entry name" value="Cas2_I_II_III"/>
    <property type="match status" value="1"/>
</dbReference>
<comment type="subunit">
    <text evidence="8">Homodimer, forms a heterotetramer with a Cas1 homodimer.</text>
</comment>
<dbReference type="Proteomes" id="UP001432202">
    <property type="component" value="Chromosome"/>
</dbReference>
<dbReference type="GO" id="GO:0016787">
    <property type="term" value="F:hydrolase activity"/>
    <property type="evidence" value="ECO:0007669"/>
    <property type="project" value="UniProtKB-KW"/>
</dbReference>
<evidence type="ECO:0000256" key="3">
    <source>
        <dbReference type="ARBA" id="ARBA00022723"/>
    </source>
</evidence>
<dbReference type="SUPFAM" id="SSF143430">
    <property type="entry name" value="TTP0101/SSO1404-like"/>
    <property type="match status" value="1"/>
</dbReference>
<keyword evidence="3 8" id="KW-0479">Metal-binding</keyword>
<dbReference type="HAMAP" id="MF_01471">
    <property type="entry name" value="Cas2"/>
    <property type="match status" value="1"/>
</dbReference>
<comment type="cofactor">
    <cofactor evidence="1 8">
        <name>Mg(2+)</name>
        <dbReference type="ChEBI" id="CHEBI:18420"/>
    </cofactor>
</comment>
<dbReference type="GeneID" id="89335754"/>
<feature type="transmembrane region" description="Helical" evidence="9">
    <location>
        <begin position="20"/>
        <end position="39"/>
    </location>
</feature>
<comment type="function">
    <text evidence="8">CRISPR (clustered regularly interspaced short palindromic repeat), is an adaptive immune system that provides protection against mobile genetic elements (viruses, transposable elements and conjugative plasmids). CRISPR clusters contain sequences complementary to antecedent mobile elements and target invading nucleic acids. CRISPR clusters are transcribed and processed into CRISPR RNA (crRNA). Functions as a ssRNA-specific endoribonuclease. Involved in the integration of spacer DNA into the CRISPR cassette.</text>
</comment>
<dbReference type="GO" id="GO:0051607">
    <property type="term" value="P:defense response to virus"/>
    <property type="evidence" value="ECO:0007669"/>
    <property type="project" value="UniProtKB-UniRule"/>
</dbReference>